<organism evidence="11">
    <name type="scientific">Lotharella globosa</name>
    <dbReference type="NCBI Taxonomy" id="91324"/>
    <lineage>
        <taxon>Eukaryota</taxon>
        <taxon>Sar</taxon>
        <taxon>Rhizaria</taxon>
        <taxon>Cercozoa</taxon>
        <taxon>Chlorarachniophyceae</taxon>
        <taxon>Lotharella</taxon>
    </lineage>
</organism>
<dbReference type="EMBL" id="HBIV01007572">
    <property type="protein sequence ID" value="CAE0652512.1"/>
    <property type="molecule type" value="Transcribed_RNA"/>
</dbReference>
<keyword evidence="4" id="KW-0677">Repeat</keyword>
<reference evidence="11" key="1">
    <citation type="submission" date="2021-01" db="EMBL/GenBank/DDBJ databases">
        <authorList>
            <person name="Corre E."/>
            <person name="Pelletier E."/>
            <person name="Niang G."/>
            <person name="Scheremetjew M."/>
            <person name="Finn R."/>
            <person name="Kale V."/>
            <person name="Holt S."/>
            <person name="Cochrane G."/>
            <person name="Meng A."/>
            <person name="Brown T."/>
            <person name="Cohen L."/>
        </authorList>
    </citation>
    <scope>NUCLEOTIDE SEQUENCE</scope>
    <source>
        <strain evidence="11">CCCM811</strain>
    </source>
</reference>
<dbReference type="AlphaFoldDB" id="A0A7S4DIY1"/>
<keyword evidence="9" id="KW-1133">Transmembrane helix</keyword>
<dbReference type="PROSITE" id="PS51873">
    <property type="entry name" value="TRIAD"/>
    <property type="match status" value="1"/>
</dbReference>
<evidence type="ECO:0000256" key="4">
    <source>
        <dbReference type="ARBA" id="ARBA00022737"/>
    </source>
</evidence>
<evidence type="ECO:0000259" key="10">
    <source>
        <dbReference type="PROSITE" id="PS51873"/>
    </source>
</evidence>
<feature type="region of interest" description="Disordered" evidence="8">
    <location>
        <begin position="190"/>
        <end position="231"/>
    </location>
</feature>
<feature type="transmembrane region" description="Helical" evidence="9">
    <location>
        <begin position="75"/>
        <end position="94"/>
    </location>
</feature>
<feature type="transmembrane region" description="Helical" evidence="9">
    <location>
        <begin position="140"/>
        <end position="161"/>
    </location>
</feature>
<feature type="domain" description="RING-type" evidence="10">
    <location>
        <begin position="1"/>
        <end position="68"/>
    </location>
</feature>
<evidence type="ECO:0000256" key="7">
    <source>
        <dbReference type="ARBA" id="ARBA00022833"/>
    </source>
</evidence>
<evidence type="ECO:0000256" key="1">
    <source>
        <dbReference type="ARBA" id="ARBA00004906"/>
    </source>
</evidence>
<evidence type="ECO:0000256" key="2">
    <source>
        <dbReference type="ARBA" id="ARBA00022679"/>
    </source>
</evidence>
<dbReference type="InterPro" id="IPR051628">
    <property type="entry name" value="LUBAC_E3_Ligases"/>
</dbReference>
<evidence type="ECO:0000256" key="3">
    <source>
        <dbReference type="ARBA" id="ARBA00022723"/>
    </source>
</evidence>
<feature type="transmembrane region" description="Helical" evidence="9">
    <location>
        <begin position="100"/>
        <end position="119"/>
    </location>
</feature>
<dbReference type="PANTHER" id="PTHR22770">
    <property type="entry name" value="UBIQUITIN CONJUGATING ENZYME 7 INTERACTING PROTEIN-RELATED"/>
    <property type="match status" value="1"/>
</dbReference>
<dbReference type="GO" id="GO:0043130">
    <property type="term" value="F:ubiquitin binding"/>
    <property type="evidence" value="ECO:0007669"/>
    <property type="project" value="TreeGrafter"/>
</dbReference>
<accession>A0A7S4DIY1</accession>
<evidence type="ECO:0000256" key="8">
    <source>
        <dbReference type="SAM" id="MobiDB-lite"/>
    </source>
</evidence>
<keyword evidence="3" id="KW-0479">Metal-binding</keyword>
<evidence type="ECO:0000256" key="9">
    <source>
        <dbReference type="SAM" id="Phobius"/>
    </source>
</evidence>
<dbReference type="SUPFAM" id="SSF57850">
    <property type="entry name" value="RING/U-box"/>
    <property type="match status" value="1"/>
</dbReference>
<keyword evidence="2" id="KW-0808">Transferase</keyword>
<keyword evidence="9" id="KW-0472">Membrane</keyword>
<evidence type="ECO:0000256" key="6">
    <source>
        <dbReference type="ARBA" id="ARBA00022786"/>
    </source>
</evidence>
<dbReference type="GO" id="GO:0004842">
    <property type="term" value="F:ubiquitin-protein transferase activity"/>
    <property type="evidence" value="ECO:0007669"/>
    <property type="project" value="TreeGrafter"/>
</dbReference>
<keyword evidence="6" id="KW-0833">Ubl conjugation pathway</keyword>
<sequence length="264" mass="28703">MEEKKNQAWRATNTKKCPKCGVDTEKNHGCNHMTCYICKTGWCWLCGEVIGNKVLPDHYKEGKCKGKQFTGEESVAYMAQWEATLCIMLPALFLLLFSPIAFVMAIVVCIISPCFYMFLCCFDEERDREVHVCIGNCMNIIIFGPILLVTLPFWLPCFIYYTCVIAPRRVRLQAALNDVNAVAQALEDLEQGQQQPPQLDHAGEGDAAERDSATPMMPGGPAAAGADARDVDASVAGGDASVAGCEAESAMVPPGPQQSVPVSG</sequence>
<gene>
    <name evidence="11" type="ORF">LGLO00237_LOCUS5617</name>
</gene>
<dbReference type="PANTHER" id="PTHR22770:SF13">
    <property type="entry name" value="RING-TYPE DOMAIN-CONTAINING PROTEIN"/>
    <property type="match status" value="1"/>
</dbReference>
<keyword evidence="9" id="KW-0812">Transmembrane</keyword>
<keyword evidence="7" id="KW-0862">Zinc</keyword>
<dbReference type="InterPro" id="IPR047548">
    <property type="entry name" value="Rcat_RBR_RNF14"/>
</dbReference>
<dbReference type="Pfam" id="PF22191">
    <property type="entry name" value="IBR_1"/>
    <property type="match status" value="1"/>
</dbReference>
<name>A0A7S4DIY1_9EUKA</name>
<protein>
    <recommendedName>
        <fullName evidence="10">RING-type domain-containing protein</fullName>
    </recommendedName>
</protein>
<dbReference type="Gene3D" id="1.20.120.1750">
    <property type="match status" value="1"/>
</dbReference>
<dbReference type="CDD" id="cd20354">
    <property type="entry name" value="Rcat_RBR_RNF14"/>
    <property type="match status" value="1"/>
</dbReference>
<feature type="compositionally biased region" description="Basic and acidic residues" evidence="8">
    <location>
        <begin position="201"/>
        <end position="212"/>
    </location>
</feature>
<dbReference type="GO" id="GO:0008270">
    <property type="term" value="F:zinc ion binding"/>
    <property type="evidence" value="ECO:0007669"/>
    <property type="project" value="UniProtKB-KW"/>
</dbReference>
<dbReference type="InterPro" id="IPR044066">
    <property type="entry name" value="TRIAD_supradom"/>
</dbReference>
<evidence type="ECO:0000313" key="11">
    <source>
        <dbReference type="EMBL" id="CAE0652512.1"/>
    </source>
</evidence>
<dbReference type="GO" id="GO:0043161">
    <property type="term" value="P:proteasome-mediated ubiquitin-dependent protein catabolic process"/>
    <property type="evidence" value="ECO:0007669"/>
    <property type="project" value="TreeGrafter"/>
</dbReference>
<proteinExistence type="predicted"/>
<dbReference type="GO" id="GO:0097039">
    <property type="term" value="P:protein linear polyubiquitination"/>
    <property type="evidence" value="ECO:0007669"/>
    <property type="project" value="TreeGrafter"/>
</dbReference>
<dbReference type="GO" id="GO:0000151">
    <property type="term" value="C:ubiquitin ligase complex"/>
    <property type="evidence" value="ECO:0007669"/>
    <property type="project" value="TreeGrafter"/>
</dbReference>
<evidence type="ECO:0000256" key="5">
    <source>
        <dbReference type="ARBA" id="ARBA00022771"/>
    </source>
</evidence>
<keyword evidence="5" id="KW-0863">Zinc-finger</keyword>
<comment type="pathway">
    <text evidence="1">Protein modification; protein ubiquitination.</text>
</comment>